<accession>D7DHZ7</accession>
<keyword evidence="2" id="KW-1185">Reference proteome</keyword>
<gene>
    <name evidence="1" type="ordered locus">M301_1299</name>
</gene>
<proteinExistence type="predicted"/>
<name>D7DHZ7_METV0</name>
<sequence>MFVIRCPHCFEAREEEEFSYGGEAFVARPESPETESEENWGDYLFMKRNPKGWHWEMWGHSTGCRKFFVLKRNTANHTIVGAWTLAEARKIYDAEEATA</sequence>
<dbReference type="OrthoDB" id="7159274at2"/>
<dbReference type="HOGENOM" id="CLU_156359_1_1_4"/>
<dbReference type="KEGG" id="meh:M301_1299"/>
<evidence type="ECO:0000313" key="1">
    <source>
        <dbReference type="EMBL" id="ADI29682.1"/>
    </source>
</evidence>
<organism evidence="1 2">
    <name type="scientific">Methylotenera versatilis (strain 301)</name>
    <dbReference type="NCBI Taxonomy" id="666681"/>
    <lineage>
        <taxon>Bacteria</taxon>
        <taxon>Pseudomonadati</taxon>
        <taxon>Pseudomonadota</taxon>
        <taxon>Betaproteobacteria</taxon>
        <taxon>Nitrosomonadales</taxon>
        <taxon>Methylophilaceae</taxon>
        <taxon>Methylotenera</taxon>
    </lineage>
</organism>
<dbReference type="eggNOG" id="COG4311">
    <property type="taxonomic scope" value="Bacteria"/>
</dbReference>
<dbReference type="Proteomes" id="UP000000383">
    <property type="component" value="Chromosome"/>
</dbReference>
<dbReference type="GO" id="GO:0008115">
    <property type="term" value="F:sarcosine oxidase activity"/>
    <property type="evidence" value="ECO:0007669"/>
    <property type="project" value="InterPro"/>
</dbReference>
<dbReference type="AlphaFoldDB" id="D7DHZ7"/>
<dbReference type="Pfam" id="PF04267">
    <property type="entry name" value="SoxD"/>
    <property type="match status" value="1"/>
</dbReference>
<reference evidence="1 2" key="2">
    <citation type="journal article" date="2011" name="J. Bacteriol.">
        <title>Genomes of three methylotrophs from a single niche uncover genetic and metabolic divergence of Methylophilaceae.</title>
        <authorList>
            <person name="Lapidus A."/>
            <person name="Clum A."/>
            <person name="Labutti K."/>
            <person name="Kaluzhnaya M.G."/>
            <person name="Lim S."/>
            <person name="Beck D.A."/>
            <person name="Glavina Del Rio T."/>
            <person name="Nolan M."/>
            <person name="Mavromatis K."/>
            <person name="Huntemann M."/>
            <person name="Lucas S."/>
            <person name="Lidstrom M.E."/>
            <person name="Ivanova N."/>
            <person name="Chistoserdova L."/>
        </authorList>
    </citation>
    <scope>NUCLEOTIDE SEQUENCE [LARGE SCALE GENOMIC DNA]</scope>
    <source>
        <strain evidence="1 2">301</strain>
    </source>
</reference>
<reference evidence="2" key="1">
    <citation type="submission" date="2010-05" db="EMBL/GenBank/DDBJ databases">
        <title>Complete sequence of Methylotenera sp. 301.</title>
        <authorList>
            <person name="Lucas S."/>
            <person name="Copeland A."/>
            <person name="Lapidus A."/>
            <person name="Cheng J.-F."/>
            <person name="Bruce D."/>
            <person name="Goodwin L."/>
            <person name="Pitluck S."/>
            <person name="Clum A."/>
            <person name="Land M."/>
            <person name="Hauser L."/>
            <person name="Kyrpides N."/>
            <person name="Ivanova N."/>
            <person name="Chistoservova L."/>
            <person name="Kalyuzhnaya M."/>
            <person name="Woyke T."/>
        </authorList>
    </citation>
    <scope>NUCLEOTIDE SEQUENCE [LARGE SCALE GENOMIC DNA]</scope>
    <source>
        <strain evidence="2">301</strain>
    </source>
</reference>
<dbReference type="EMBL" id="CP002056">
    <property type="protein sequence ID" value="ADI29682.1"/>
    <property type="molecule type" value="Genomic_DNA"/>
</dbReference>
<dbReference type="InterPro" id="IPR038561">
    <property type="entry name" value="SoxD_sf"/>
</dbReference>
<dbReference type="STRING" id="666681.M301_1299"/>
<dbReference type="Gene3D" id="3.30.2270.10">
    <property type="entry name" value="Folate-binding superfamily"/>
    <property type="match status" value="1"/>
</dbReference>
<evidence type="ECO:0000313" key="2">
    <source>
        <dbReference type="Proteomes" id="UP000000383"/>
    </source>
</evidence>
<protein>
    <submittedName>
        <fullName evidence="1">Sarcosine oxidase delta subunit heterotetrameric</fullName>
    </submittedName>
</protein>
<dbReference type="GO" id="GO:0046653">
    <property type="term" value="P:tetrahydrofolate metabolic process"/>
    <property type="evidence" value="ECO:0007669"/>
    <property type="project" value="InterPro"/>
</dbReference>
<dbReference type="InterPro" id="IPR006279">
    <property type="entry name" value="SoxD"/>
</dbReference>
<dbReference type="RefSeq" id="WP_013147996.1">
    <property type="nucleotide sequence ID" value="NC_014207.1"/>
</dbReference>